<evidence type="ECO:0000313" key="2">
    <source>
        <dbReference type="Proteomes" id="UP001597260"/>
    </source>
</evidence>
<dbReference type="InterPro" id="IPR025560">
    <property type="entry name" value="Imm22"/>
</dbReference>
<dbReference type="Proteomes" id="UP001597260">
    <property type="component" value="Unassembled WGS sequence"/>
</dbReference>
<dbReference type="EMBL" id="JBHTMP010000044">
    <property type="protein sequence ID" value="MFD1324216.1"/>
    <property type="molecule type" value="Genomic_DNA"/>
</dbReference>
<reference evidence="2" key="1">
    <citation type="journal article" date="2019" name="Int. J. Syst. Evol. Microbiol.">
        <title>The Global Catalogue of Microorganisms (GCM) 10K type strain sequencing project: providing services to taxonomists for standard genome sequencing and annotation.</title>
        <authorList>
            <consortium name="The Broad Institute Genomics Platform"/>
            <consortium name="The Broad Institute Genome Sequencing Center for Infectious Disease"/>
            <person name="Wu L."/>
            <person name="Ma J."/>
        </authorList>
    </citation>
    <scope>NUCLEOTIDE SEQUENCE [LARGE SCALE GENOMIC DNA]</scope>
    <source>
        <strain evidence="2">JCM 31037</strain>
    </source>
</reference>
<comment type="caution">
    <text evidence="1">The sequence shown here is derived from an EMBL/GenBank/DDBJ whole genome shotgun (WGS) entry which is preliminary data.</text>
</comment>
<sequence>MLVKQDGRVSVWVGRLADEDALRTYVEVGHVGDEASCPFWSDIGVDWFDEDFLEAEFHPNGITADQAVFGHSWWKSFAAPVAAVLADRPTVDANAVIVLYDADYQGTPAEPVGPVVFVNSFDYRKS</sequence>
<gene>
    <name evidence="1" type="ORF">ACFQ4H_24330</name>
</gene>
<keyword evidence="2" id="KW-1185">Reference proteome</keyword>
<accession>A0ABW3YLB5</accession>
<proteinExistence type="predicted"/>
<dbReference type="Pfam" id="PF14112">
    <property type="entry name" value="DUF4284"/>
    <property type="match status" value="1"/>
</dbReference>
<dbReference type="RefSeq" id="WP_377574481.1">
    <property type="nucleotide sequence ID" value="NZ_JBHTMP010000044.1"/>
</dbReference>
<name>A0ABW3YLB5_9ACTN</name>
<protein>
    <submittedName>
        <fullName evidence="1">Immunity 22 family protein</fullName>
    </submittedName>
</protein>
<evidence type="ECO:0000313" key="1">
    <source>
        <dbReference type="EMBL" id="MFD1324216.1"/>
    </source>
</evidence>
<organism evidence="1 2">
    <name type="scientific">Micromonospora sonneratiae</name>
    <dbReference type="NCBI Taxonomy" id="1184706"/>
    <lineage>
        <taxon>Bacteria</taxon>
        <taxon>Bacillati</taxon>
        <taxon>Actinomycetota</taxon>
        <taxon>Actinomycetes</taxon>
        <taxon>Micromonosporales</taxon>
        <taxon>Micromonosporaceae</taxon>
        <taxon>Micromonospora</taxon>
    </lineage>
</organism>